<dbReference type="EMBL" id="ADBV01025652">
    <property type="protein sequence ID" value="EJW69790.1"/>
    <property type="molecule type" value="Genomic_DNA"/>
</dbReference>
<comment type="caution">
    <text evidence="1">The sequence shown here is derived from an EMBL/GenBank/DDBJ whole genome shotgun (WGS) entry which is preliminary data.</text>
</comment>
<reference evidence="2" key="1">
    <citation type="submission" date="2012-08" db="EMBL/GenBank/DDBJ databases">
        <title>The Genome Sequence of Wuchereria bancrofti.</title>
        <authorList>
            <person name="Nutman T.B."/>
            <person name="Fink D.L."/>
            <person name="Russ C."/>
            <person name="Young S."/>
            <person name="Zeng Q."/>
            <person name="Koehrsen M."/>
            <person name="Alvarado L."/>
            <person name="Berlin A."/>
            <person name="Chapman S.B."/>
            <person name="Chen Z."/>
            <person name="Freedman E."/>
            <person name="Gellesch M."/>
            <person name="Goldberg J."/>
            <person name="Griggs A."/>
            <person name="Gujja S."/>
            <person name="Heilman E.R."/>
            <person name="Heiman D."/>
            <person name="Hepburn T."/>
            <person name="Howarth C."/>
            <person name="Jen D."/>
            <person name="Larson L."/>
            <person name="Lewis B."/>
            <person name="Mehta T."/>
            <person name="Park D."/>
            <person name="Pearson M."/>
            <person name="Roberts A."/>
            <person name="Saif S."/>
            <person name="Shea T."/>
            <person name="Shenoy N."/>
            <person name="Sisk P."/>
            <person name="Stolte C."/>
            <person name="Sykes S."/>
            <person name="Walk T."/>
            <person name="White J."/>
            <person name="Yandava C."/>
            <person name="Haas B."/>
            <person name="Henn M.R."/>
            <person name="Nusbaum C."/>
            <person name="Birren B."/>
        </authorList>
    </citation>
    <scope>NUCLEOTIDE SEQUENCE [LARGE SCALE GENOMIC DNA]</scope>
    <source>
        <strain evidence="2">NA</strain>
    </source>
</reference>
<sequence>MIYLGANGKTKQELSKIFGRGKFTLKNERKYSTIFSYFTGK</sequence>
<evidence type="ECO:0000313" key="2">
    <source>
        <dbReference type="Proteomes" id="UP000004810"/>
    </source>
</evidence>
<organism evidence="1 2">
    <name type="scientific">Wuchereria bancrofti</name>
    <dbReference type="NCBI Taxonomy" id="6293"/>
    <lineage>
        <taxon>Eukaryota</taxon>
        <taxon>Metazoa</taxon>
        <taxon>Ecdysozoa</taxon>
        <taxon>Nematoda</taxon>
        <taxon>Chromadorea</taxon>
        <taxon>Rhabditida</taxon>
        <taxon>Spirurina</taxon>
        <taxon>Spiruromorpha</taxon>
        <taxon>Filarioidea</taxon>
        <taxon>Onchocercidae</taxon>
        <taxon>Wuchereria</taxon>
    </lineage>
</organism>
<gene>
    <name evidence="1" type="ORF">WUBG_19300</name>
</gene>
<proteinExistence type="predicted"/>
<protein>
    <submittedName>
        <fullName evidence="1">Uncharacterized protein</fullName>
    </submittedName>
</protein>
<evidence type="ECO:0000313" key="1">
    <source>
        <dbReference type="EMBL" id="EJW69790.1"/>
    </source>
</evidence>
<dbReference type="Proteomes" id="UP000004810">
    <property type="component" value="Unassembled WGS sequence"/>
</dbReference>
<name>J9A7A6_WUCBA</name>
<accession>J9A7A6</accession>
<dbReference type="AlphaFoldDB" id="J9A7A6"/>